<dbReference type="Gramene" id="ONIVA07G21640.2">
    <property type="protein sequence ID" value="ONIVA07G21640.2"/>
    <property type="gene ID" value="ONIVA07G21640"/>
</dbReference>
<dbReference type="EnsemblPlants" id="ONIVA07G21640.2">
    <property type="protein sequence ID" value="ONIVA07G21640.2"/>
    <property type="gene ID" value="ONIVA07G21640"/>
</dbReference>
<dbReference type="HOGENOM" id="CLU_1463508_0_0_1"/>
<keyword evidence="3" id="KW-1185">Reference proteome</keyword>
<reference evidence="2" key="2">
    <citation type="submission" date="2018-04" db="EMBL/GenBank/DDBJ databases">
        <title>OnivRS2 (Oryza nivara Reference Sequence Version 2).</title>
        <authorList>
            <person name="Zhang J."/>
            <person name="Kudrna D."/>
            <person name="Lee S."/>
            <person name="Talag J."/>
            <person name="Rajasekar S."/>
            <person name="Welchert J."/>
            <person name="Hsing Y.-I."/>
            <person name="Wing R.A."/>
        </authorList>
    </citation>
    <scope>NUCLEOTIDE SEQUENCE [LARGE SCALE GENOMIC DNA]</scope>
    <source>
        <strain evidence="2">SL10</strain>
    </source>
</reference>
<organism evidence="2">
    <name type="scientific">Oryza nivara</name>
    <name type="common">Indian wild rice</name>
    <name type="synonym">Oryza sativa f. spontanea</name>
    <dbReference type="NCBI Taxonomy" id="4536"/>
    <lineage>
        <taxon>Eukaryota</taxon>
        <taxon>Viridiplantae</taxon>
        <taxon>Streptophyta</taxon>
        <taxon>Embryophyta</taxon>
        <taxon>Tracheophyta</taxon>
        <taxon>Spermatophyta</taxon>
        <taxon>Magnoliopsida</taxon>
        <taxon>Liliopsida</taxon>
        <taxon>Poales</taxon>
        <taxon>Poaceae</taxon>
        <taxon>BOP clade</taxon>
        <taxon>Oryzoideae</taxon>
        <taxon>Oryzeae</taxon>
        <taxon>Oryzinae</taxon>
        <taxon>Oryza</taxon>
    </lineage>
</organism>
<feature type="compositionally biased region" description="Polar residues" evidence="1">
    <location>
        <begin position="168"/>
        <end position="185"/>
    </location>
</feature>
<protein>
    <submittedName>
        <fullName evidence="2">Uncharacterized protein</fullName>
    </submittedName>
</protein>
<feature type="region of interest" description="Disordered" evidence="1">
    <location>
        <begin position="76"/>
        <end position="102"/>
    </location>
</feature>
<dbReference type="Proteomes" id="UP000006591">
    <property type="component" value="Chromosome 7"/>
</dbReference>
<evidence type="ECO:0000256" key="1">
    <source>
        <dbReference type="SAM" id="MobiDB-lite"/>
    </source>
</evidence>
<feature type="compositionally biased region" description="Basic residues" evidence="1">
    <location>
        <begin position="151"/>
        <end position="167"/>
    </location>
</feature>
<accession>A0A0E0I3Z9</accession>
<reference evidence="2" key="1">
    <citation type="submission" date="2015-04" db="UniProtKB">
        <authorList>
            <consortium name="EnsemblPlants"/>
        </authorList>
    </citation>
    <scope>IDENTIFICATION</scope>
    <source>
        <strain evidence="2">SL10</strain>
    </source>
</reference>
<name>A0A0E0I3Z9_ORYNI</name>
<proteinExistence type="predicted"/>
<dbReference type="AlphaFoldDB" id="A0A0E0I3Z9"/>
<evidence type="ECO:0000313" key="3">
    <source>
        <dbReference type="Proteomes" id="UP000006591"/>
    </source>
</evidence>
<sequence>MRFAACRCCSESPRAPPRPPPPRRARALVAATTPHALAAASAPCRPRRPCRCLRRPWETHSAGLLQCVGVAFKPEPHTSAKPAKSHPRLQPGPSKARPRVQLKQPVLGRFSSRATEGESLAGALWDEWLSPSFPARALDFAIPESPSPAPRPRRRLLSRASNHRQHLCKNSGSMHDANQTSNKNR</sequence>
<evidence type="ECO:0000313" key="2">
    <source>
        <dbReference type="EnsemblPlants" id="ONIVA07G21640.2"/>
    </source>
</evidence>
<feature type="region of interest" description="Disordered" evidence="1">
    <location>
        <begin position="141"/>
        <end position="185"/>
    </location>
</feature>